<dbReference type="EMBL" id="CAEZUO010000171">
    <property type="protein sequence ID" value="CAB4621638.1"/>
    <property type="molecule type" value="Genomic_DNA"/>
</dbReference>
<dbReference type="Gene3D" id="3.30.110.70">
    <property type="entry name" value="Hypothetical protein apc22750. Chain B"/>
    <property type="match status" value="1"/>
</dbReference>
<evidence type="ECO:0000313" key="2">
    <source>
        <dbReference type="EMBL" id="CAB4621638.1"/>
    </source>
</evidence>
<sequence>MAADDRAPITPLAIPVTTTFEVNGQAGTVLGPCFGVIARSMGFTRGVVGGVKALKKGNITEYSATLEEGRREAVERMVDHAVAMGANAVTGVRFDSSDIADGIVEIVAYGTAVSL</sequence>
<dbReference type="Pfam" id="PF01906">
    <property type="entry name" value="YbjQ_1"/>
    <property type="match status" value="1"/>
</dbReference>
<dbReference type="PANTHER" id="PTHR34068">
    <property type="entry name" value="UPF0145 PROTEIN YBJQ"/>
    <property type="match status" value="1"/>
</dbReference>
<name>A0A6J6IG48_9ZZZZ</name>
<dbReference type="SUPFAM" id="SSF117782">
    <property type="entry name" value="YbjQ-like"/>
    <property type="match status" value="1"/>
</dbReference>
<comment type="similarity">
    <text evidence="1">Belongs to the UPF0145 family.</text>
</comment>
<accession>A0A6J6IG48</accession>
<gene>
    <name evidence="2" type="ORF">UFOPK1827_02032</name>
</gene>
<reference evidence="2" key="1">
    <citation type="submission" date="2020-05" db="EMBL/GenBank/DDBJ databases">
        <authorList>
            <person name="Chiriac C."/>
            <person name="Salcher M."/>
            <person name="Ghai R."/>
            <person name="Kavagutti S V."/>
        </authorList>
    </citation>
    <scope>NUCLEOTIDE SEQUENCE</scope>
</reference>
<dbReference type="PANTHER" id="PTHR34068:SF2">
    <property type="entry name" value="UPF0145 PROTEIN SCO3412"/>
    <property type="match status" value="1"/>
</dbReference>
<evidence type="ECO:0000256" key="1">
    <source>
        <dbReference type="ARBA" id="ARBA00010751"/>
    </source>
</evidence>
<organism evidence="2">
    <name type="scientific">freshwater metagenome</name>
    <dbReference type="NCBI Taxonomy" id="449393"/>
    <lineage>
        <taxon>unclassified sequences</taxon>
        <taxon>metagenomes</taxon>
        <taxon>ecological metagenomes</taxon>
    </lineage>
</organism>
<dbReference type="HAMAP" id="MF_00338">
    <property type="entry name" value="UPF0145"/>
    <property type="match status" value="1"/>
</dbReference>
<dbReference type="InterPro" id="IPR002765">
    <property type="entry name" value="UPF0145_YbjQ-like"/>
</dbReference>
<dbReference type="InterPro" id="IPR035439">
    <property type="entry name" value="UPF0145_dom_sf"/>
</dbReference>
<dbReference type="AlphaFoldDB" id="A0A6J6IG48"/>
<protein>
    <submittedName>
        <fullName evidence="2">Unannotated protein</fullName>
    </submittedName>
</protein>
<proteinExistence type="inferred from homology"/>